<comment type="cofactor">
    <cofactor evidence="1">
        <name>Zn(2+)</name>
        <dbReference type="ChEBI" id="CHEBI:29105"/>
    </cofactor>
</comment>
<accession>A0ABM0JPH5</accession>
<dbReference type="PANTHER" id="PTHR46986:SF1">
    <property type="entry name" value="ENDORIBONUCLEASE YBEY, CHLOROPLASTIC"/>
    <property type="match status" value="1"/>
</dbReference>
<dbReference type="NCBIfam" id="TIGR00043">
    <property type="entry name" value="rRNA maturation RNase YbeY"/>
    <property type="match status" value="1"/>
</dbReference>
<dbReference type="PANTHER" id="PTHR46986">
    <property type="entry name" value="ENDORIBONUCLEASE YBEY, CHLOROPLASTIC"/>
    <property type="match status" value="1"/>
</dbReference>
<keyword evidence="3" id="KW-0540">Nuclease</keyword>
<evidence type="ECO:0000256" key="7">
    <source>
        <dbReference type="ARBA" id="ARBA00022833"/>
    </source>
</evidence>
<protein>
    <submittedName>
        <fullName evidence="9">Endoribonuclease YbeY-like</fullName>
    </submittedName>
</protein>
<dbReference type="Proteomes" id="UP000694888">
    <property type="component" value="Unplaced"/>
</dbReference>
<evidence type="ECO:0000313" key="8">
    <source>
        <dbReference type="Proteomes" id="UP000694888"/>
    </source>
</evidence>
<dbReference type="InterPro" id="IPR002036">
    <property type="entry name" value="YbeY"/>
</dbReference>
<evidence type="ECO:0000256" key="4">
    <source>
        <dbReference type="ARBA" id="ARBA00022723"/>
    </source>
</evidence>
<keyword evidence="5" id="KW-0255">Endonuclease</keyword>
<evidence type="ECO:0000256" key="1">
    <source>
        <dbReference type="ARBA" id="ARBA00001947"/>
    </source>
</evidence>
<evidence type="ECO:0000256" key="6">
    <source>
        <dbReference type="ARBA" id="ARBA00022801"/>
    </source>
</evidence>
<keyword evidence="4" id="KW-0479">Metal-binding</keyword>
<dbReference type="InterPro" id="IPR023091">
    <property type="entry name" value="MetalPrtase_cat_dom_sf_prd"/>
</dbReference>
<gene>
    <name evidence="9" type="primary">LOC101859482</name>
</gene>
<dbReference type="GeneID" id="101859482"/>
<comment type="similarity">
    <text evidence="2">Belongs to the endoribonuclease YbeY family.</text>
</comment>
<name>A0ABM0JPH5_APLCA</name>
<proteinExistence type="inferred from homology"/>
<dbReference type="RefSeq" id="XP_005098493.1">
    <property type="nucleotide sequence ID" value="XM_005098436.3"/>
</dbReference>
<dbReference type="PROSITE" id="PS01306">
    <property type="entry name" value="UPF0054"/>
    <property type="match status" value="1"/>
</dbReference>
<dbReference type="Pfam" id="PF02130">
    <property type="entry name" value="YbeY"/>
    <property type="match status" value="1"/>
</dbReference>
<organism evidence="8 9">
    <name type="scientific">Aplysia californica</name>
    <name type="common">California sea hare</name>
    <dbReference type="NCBI Taxonomy" id="6500"/>
    <lineage>
        <taxon>Eukaryota</taxon>
        <taxon>Metazoa</taxon>
        <taxon>Spiralia</taxon>
        <taxon>Lophotrochozoa</taxon>
        <taxon>Mollusca</taxon>
        <taxon>Gastropoda</taxon>
        <taxon>Heterobranchia</taxon>
        <taxon>Euthyneura</taxon>
        <taxon>Tectipleura</taxon>
        <taxon>Aplysiida</taxon>
        <taxon>Aplysioidea</taxon>
        <taxon>Aplysiidae</taxon>
        <taxon>Aplysia</taxon>
    </lineage>
</organism>
<evidence type="ECO:0000256" key="5">
    <source>
        <dbReference type="ARBA" id="ARBA00022759"/>
    </source>
</evidence>
<sequence length="171" mass="19707">MTLVIRNLQQAVKVNIFQLHFDSCLIRKLAGYERFGFGVMLTSDEEIRLLNEQYRGENDVTDVLAFPYHEISPDNAGCVPETCEDEMILGDIVLGLPYIACQAQKNKEHFDSSVMTMITHGLCHLVGFDHETHEQWTKMWQREMDILTKFNKVTGYRCSPLLAVGHFSEEY</sequence>
<keyword evidence="8" id="KW-1185">Reference proteome</keyword>
<reference evidence="9" key="1">
    <citation type="submission" date="2025-08" db="UniProtKB">
        <authorList>
            <consortium name="RefSeq"/>
        </authorList>
    </citation>
    <scope>IDENTIFICATION</scope>
</reference>
<dbReference type="InterPro" id="IPR020549">
    <property type="entry name" value="YbeY_CS"/>
</dbReference>
<evidence type="ECO:0000256" key="3">
    <source>
        <dbReference type="ARBA" id="ARBA00022722"/>
    </source>
</evidence>
<keyword evidence="6" id="KW-0378">Hydrolase</keyword>
<evidence type="ECO:0000313" key="9">
    <source>
        <dbReference type="RefSeq" id="XP_005098493.1"/>
    </source>
</evidence>
<evidence type="ECO:0000256" key="2">
    <source>
        <dbReference type="ARBA" id="ARBA00010875"/>
    </source>
</evidence>
<dbReference type="HAMAP" id="MF_00009">
    <property type="entry name" value="Endoribonucl_YbeY"/>
    <property type="match status" value="1"/>
</dbReference>
<dbReference type="SUPFAM" id="SSF55486">
    <property type="entry name" value="Metalloproteases ('zincins'), catalytic domain"/>
    <property type="match status" value="1"/>
</dbReference>
<keyword evidence="7" id="KW-0862">Zinc</keyword>
<dbReference type="Gene3D" id="3.40.390.30">
    <property type="entry name" value="Metalloproteases ('zincins'), catalytic domain"/>
    <property type="match status" value="1"/>
</dbReference>